<dbReference type="Gramene" id="TuG1812G0500003124.01.T01">
    <property type="protein sequence ID" value="TuG1812G0500003124.01.T01"/>
    <property type="gene ID" value="TuG1812G0500003124.01"/>
</dbReference>
<dbReference type="AlphaFoldDB" id="A0A8R7QGL2"/>
<sequence length="66" mass="7714">MYMQWNCYIEQICSSPRCSGIWNELDVFRHSSVYDEAIEQKYQVRKECRAAKPVPSPQINAPTFLG</sequence>
<reference evidence="2" key="1">
    <citation type="journal article" date="2013" name="Nature">
        <title>Draft genome of the wheat A-genome progenitor Triticum urartu.</title>
        <authorList>
            <person name="Ling H.Q."/>
            <person name="Zhao S."/>
            <person name="Liu D."/>
            <person name="Wang J."/>
            <person name="Sun H."/>
            <person name="Zhang C."/>
            <person name="Fan H."/>
            <person name="Li D."/>
            <person name="Dong L."/>
            <person name="Tao Y."/>
            <person name="Gao C."/>
            <person name="Wu H."/>
            <person name="Li Y."/>
            <person name="Cui Y."/>
            <person name="Guo X."/>
            <person name="Zheng S."/>
            <person name="Wang B."/>
            <person name="Yu K."/>
            <person name="Liang Q."/>
            <person name="Yang W."/>
            <person name="Lou X."/>
            <person name="Chen J."/>
            <person name="Feng M."/>
            <person name="Jian J."/>
            <person name="Zhang X."/>
            <person name="Luo G."/>
            <person name="Jiang Y."/>
            <person name="Liu J."/>
            <person name="Wang Z."/>
            <person name="Sha Y."/>
            <person name="Zhang B."/>
            <person name="Wu H."/>
            <person name="Tang D."/>
            <person name="Shen Q."/>
            <person name="Xue P."/>
            <person name="Zou S."/>
            <person name="Wang X."/>
            <person name="Liu X."/>
            <person name="Wang F."/>
            <person name="Yang Y."/>
            <person name="An X."/>
            <person name="Dong Z."/>
            <person name="Zhang K."/>
            <person name="Zhang X."/>
            <person name="Luo M.C."/>
            <person name="Dvorak J."/>
            <person name="Tong Y."/>
            <person name="Wang J."/>
            <person name="Yang H."/>
            <person name="Li Z."/>
            <person name="Wang D."/>
            <person name="Zhang A."/>
            <person name="Wang J."/>
        </authorList>
    </citation>
    <scope>NUCLEOTIDE SEQUENCE</scope>
    <source>
        <strain evidence="2">cv. G1812</strain>
    </source>
</reference>
<evidence type="ECO:0000313" key="2">
    <source>
        <dbReference type="Proteomes" id="UP000015106"/>
    </source>
</evidence>
<evidence type="ECO:0000313" key="1">
    <source>
        <dbReference type="EnsemblPlants" id="TuG1812G0500003124.01.T01"/>
    </source>
</evidence>
<reference evidence="1" key="3">
    <citation type="submission" date="2022-06" db="UniProtKB">
        <authorList>
            <consortium name="EnsemblPlants"/>
        </authorList>
    </citation>
    <scope>IDENTIFICATION</scope>
</reference>
<reference evidence="1" key="2">
    <citation type="submission" date="2018-03" db="EMBL/GenBank/DDBJ databases">
        <title>The Triticum urartu genome reveals the dynamic nature of wheat genome evolution.</title>
        <authorList>
            <person name="Ling H."/>
            <person name="Ma B."/>
            <person name="Shi X."/>
            <person name="Liu H."/>
            <person name="Dong L."/>
            <person name="Sun H."/>
            <person name="Cao Y."/>
            <person name="Gao Q."/>
            <person name="Zheng S."/>
            <person name="Li Y."/>
            <person name="Yu Y."/>
            <person name="Du H."/>
            <person name="Qi M."/>
            <person name="Li Y."/>
            <person name="Yu H."/>
            <person name="Cui Y."/>
            <person name="Wang N."/>
            <person name="Chen C."/>
            <person name="Wu H."/>
            <person name="Zhao Y."/>
            <person name="Zhang J."/>
            <person name="Li Y."/>
            <person name="Zhou W."/>
            <person name="Zhang B."/>
            <person name="Hu W."/>
            <person name="Eijk M."/>
            <person name="Tang J."/>
            <person name="Witsenboer H."/>
            <person name="Zhao S."/>
            <person name="Li Z."/>
            <person name="Zhang A."/>
            <person name="Wang D."/>
            <person name="Liang C."/>
        </authorList>
    </citation>
    <scope>NUCLEOTIDE SEQUENCE [LARGE SCALE GENOMIC DNA]</scope>
    <source>
        <strain evidence="1">cv. G1812</strain>
    </source>
</reference>
<dbReference type="Proteomes" id="UP000015106">
    <property type="component" value="Chromosome 5"/>
</dbReference>
<protein>
    <submittedName>
        <fullName evidence="1">Uncharacterized protein</fullName>
    </submittedName>
</protein>
<proteinExistence type="predicted"/>
<organism evidence="1 2">
    <name type="scientific">Triticum urartu</name>
    <name type="common">Red wild einkorn</name>
    <name type="synonym">Crithodium urartu</name>
    <dbReference type="NCBI Taxonomy" id="4572"/>
    <lineage>
        <taxon>Eukaryota</taxon>
        <taxon>Viridiplantae</taxon>
        <taxon>Streptophyta</taxon>
        <taxon>Embryophyta</taxon>
        <taxon>Tracheophyta</taxon>
        <taxon>Spermatophyta</taxon>
        <taxon>Magnoliopsida</taxon>
        <taxon>Liliopsida</taxon>
        <taxon>Poales</taxon>
        <taxon>Poaceae</taxon>
        <taxon>BOP clade</taxon>
        <taxon>Pooideae</taxon>
        <taxon>Triticodae</taxon>
        <taxon>Triticeae</taxon>
        <taxon>Triticinae</taxon>
        <taxon>Triticum</taxon>
    </lineage>
</organism>
<keyword evidence="2" id="KW-1185">Reference proteome</keyword>
<accession>A0A8R7QGL2</accession>
<dbReference type="EnsemblPlants" id="TuG1812G0500003124.01.T01">
    <property type="protein sequence ID" value="TuG1812G0500003124.01.T01"/>
    <property type="gene ID" value="TuG1812G0500003124.01"/>
</dbReference>
<name>A0A8R7QGL2_TRIUA</name>